<dbReference type="Pfam" id="PF07816">
    <property type="entry name" value="DUF1645"/>
    <property type="match status" value="1"/>
</dbReference>
<proteinExistence type="predicted"/>
<comment type="caution">
    <text evidence="1">The sequence shown here is derived from an EMBL/GenBank/DDBJ whole genome shotgun (WGS) entry which is preliminary data.</text>
</comment>
<keyword evidence="2" id="KW-1185">Reference proteome</keyword>
<dbReference type="InterPro" id="IPR012442">
    <property type="entry name" value="DUF1645_plant"/>
</dbReference>
<evidence type="ECO:0000313" key="1">
    <source>
        <dbReference type="EMBL" id="KAK7250553.1"/>
    </source>
</evidence>
<gene>
    <name evidence="1" type="ORF">RIF29_33060</name>
</gene>
<dbReference type="AlphaFoldDB" id="A0AAN9HTU7"/>
<dbReference type="EMBL" id="JAYWIO010000007">
    <property type="protein sequence ID" value="KAK7250553.1"/>
    <property type="molecule type" value="Genomic_DNA"/>
</dbReference>
<protein>
    <submittedName>
        <fullName evidence="1">Uncharacterized protein</fullName>
    </submittedName>
</protein>
<dbReference type="Proteomes" id="UP001372338">
    <property type="component" value="Unassembled WGS sequence"/>
</dbReference>
<sequence>MFYNGHIRPIFPNSNQSGLFVNTQKKETSSLCPPLKKLVIAQRNCNSSNLDYKLEEPYCNWPEKKTFSEVETSNGSCKKSNSIGFSKQWRFRKDLNLRSNSDGHDTFVFLNNPSLSAPSKQESLKDIKCKNVPKNKNKEWNSKTTFSAYEKHYGVRRMRKESDKRKSFLPYKQVLVGFFANADRFSRNLHPF</sequence>
<dbReference type="PANTHER" id="PTHR33095:SF114">
    <property type="entry name" value="DUF1645 FAMILY PROTEIN"/>
    <property type="match status" value="1"/>
</dbReference>
<reference evidence="1 2" key="1">
    <citation type="submission" date="2024-01" db="EMBL/GenBank/DDBJ databases">
        <title>The genomes of 5 underutilized Papilionoideae crops provide insights into root nodulation and disease resistanc.</title>
        <authorList>
            <person name="Yuan L."/>
        </authorList>
    </citation>
    <scope>NUCLEOTIDE SEQUENCE [LARGE SCALE GENOMIC DNA]</scope>
    <source>
        <strain evidence="1">ZHUSHIDOU_FW_LH</strain>
        <tissue evidence="1">Leaf</tissue>
    </source>
</reference>
<name>A0AAN9HTU7_CROPI</name>
<organism evidence="1 2">
    <name type="scientific">Crotalaria pallida</name>
    <name type="common">Smooth rattlebox</name>
    <name type="synonym">Crotalaria striata</name>
    <dbReference type="NCBI Taxonomy" id="3830"/>
    <lineage>
        <taxon>Eukaryota</taxon>
        <taxon>Viridiplantae</taxon>
        <taxon>Streptophyta</taxon>
        <taxon>Embryophyta</taxon>
        <taxon>Tracheophyta</taxon>
        <taxon>Spermatophyta</taxon>
        <taxon>Magnoliopsida</taxon>
        <taxon>eudicotyledons</taxon>
        <taxon>Gunneridae</taxon>
        <taxon>Pentapetalae</taxon>
        <taxon>rosids</taxon>
        <taxon>fabids</taxon>
        <taxon>Fabales</taxon>
        <taxon>Fabaceae</taxon>
        <taxon>Papilionoideae</taxon>
        <taxon>50 kb inversion clade</taxon>
        <taxon>genistoids sensu lato</taxon>
        <taxon>core genistoids</taxon>
        <taxon>Crotalarieae</taxon>
        <taxon>Crotalaria</taxon>
    </lineage>
</organism>
<dbReference type="PANTHER" id="PTHR33095">
    <property type="entry name" value="OS07G0619500 PROTEIN"/>
    <property type="match status" value="1"/>
</dbReference>
<evidence type="ECO:0000313" key="2">
    <source>
        <dbReference type="Proteomes" id="UP001372338"/>
    </source>
</evidence>
<accession>A0AAN9HTU7</accession>